<dbReference type="Gene3D" id="3.40.190.10">
    <property type="entry name" value="Periplasmic binding protein-like II"/>
    <property type="match status" value="2"/>
</dbReference>
<feature type="chain" id="PRO_5001762119" evidence="2">
    <location>
        <begin position="26"/>
        <end position="279"/>
    </location>
</feature>
<dbReference type="PANTHER" id="PTHR35936:SF34">
    <property type="entry name" value="ABC TRANSPORTER EXTRACELLULAR-BINDING PROTEIN YCKB-RELATED"/>
    <property type="match status" value="1"/>
</dbReference>
<dbReference type="PATRIC" id="fig|28037.99.peg.1138"/>
<gene>
    <name evidence="5" type="ORF">SK1126_1213</name>
</gene>
<dbReference type="GO" id="GO:0016020">
    <property type="term" value="C:membrane"/>
    <property type="evidence" value="ECO:0007669"/>
    <property type="project" value="InterPro"/>
</dbReference>
<dbReference type="SMART" id="SM00079">
    <property type="entry name" value="PBPe"/>
    <property type="match status" value="1"/>
</dbReference>
<dbReference type="RefSeq" id="WP_033681937.1">
    <property type="nucleotide sequence ID" value="NZ_JPFT01000005.1"/>
</dbReference>
<evidence type="ECO:0000256" key="1">
    <source>
        <dbReference type="ARBA" id="ARBA00022729"/>
    </source>
</evidence>
<evidence type="ECO:0000259" key="4">
    <source>
        <dbReference type="SMART" id="SM00079"/>
    </source>
</evidence>
<comment type="caution">
    <text evidence="5">The sequence shown here is derived from an EMBL/GenBank/DDBJ whole genome shotgun (WGS) entry which is preliminary data.</text>
</comment>
<proteinExistence type="predicted"/>
<dbReference type="PROSITE" id="PS51257">
    <property type="entry name" value="PROKAR_LIPOPROTEIN"/>
    <property type="match status" value="1"/>
</dbReference>
<dbReference type="SUPFAM" id="SSF53850">
    <property type="entry name" value="Periplasmic binding protein-like II"/>
    <property type="match status" value="1"/>
</dbReference>
<keyword evidence="1 2" id="KW-0732">Signal</keyword>
<evidence type="ECO:0000313" key="5">
    <source>
        <dbReference type="EMBL" id="KEQ33308.1"/>
    </source>
</evidence>
<reference evidence="5 6" key="1">
    <citation type="submission" date="2014-05" db="EMBL/GenBank/DDBJ databases">
        <authorList>
            <person name="Daugherty S.C."/>
            <person name="Tallon L.J."/>
            <person name="Sadzewicz L."/>
            <person name="Kilian M."/>
            <person name="Tettelin H."/>
        </authorList>
    </citation>
    <scope>NUCLEOTIDE SEQUENCE [LARGE SCALE GENOMIC DNA]</scope>
    <source>
        <strain evidence="5 6">SK1126</strain>
    </source>
</reference>
<accession>A0A081PRI5</accession>
<dbReference type="SMART" id="SM00062">
    <property type="entry name" value="PBPb"/>
    <property type="match status" value="1"/>
</dbReference>
<dbReference type="EMBL" id="JPFT01000005">
    <property type="protein sequence ID" value="KEQ33308.1"/>
    <property type="molecule type" value="Genomic_DNA"/>
</dbReference>
<protein>
    <submittedName>
        <fullName evidence="5">Polar amino acid ABC uptake transporter substrate binding protein</fullName>
    </submittedName>
</protein>
<dbReference type="PANTHER" id="PTHR35936">
    <property type="entry name" value="MEMBRANE-BOUND LYTIC MUREIN TRANSGLYCOSYLASE F"/>
    <property type="match status" value="1"/>
</dbReference>
<evidence type="ECO:0000256" key="2">
    <source>
        <dbReference type="SAM" id="SignalP"/>
    </source>
</evidence>
<dbReference type="InterPro" id="IPR001320">
    <property type="entry name" value="Iontro_rcpt_C"/>
</dbReference>
<sequence length="279" mass="31817">MTNKKIVLVLVSFLTLFLTACTQKASDPKQDNWDKYQEQGSITIGFDNTFVPMGFEEKNGQYTGFDIDLAEAVSEKLGFKVQFQPIDWDMKETELQNGTIDAIWNGYSATDERREKVVFSIPYMENQQVLVTKKSKQIRSVEDMKDKTLGAQAGSSGYLDFEAQPDLLKNRVKDQKANQYQSFNEALIDLKNDRIDALLIDRVYANYYLQSEGILNDYNVFSAGFESESFAVGVRPADKRLLTVLNQAFIELYKEGKFQEISQKWFGEDVATKEVKSGD</sequence>
<feature type="domain" description="Solute-binding protein family 3/N-terminal" evidence="3">
    <location>
        <begin position="41"/>
        <end position="269"/>
    </location>
</feature>
<organism evidence="5 6">
    <name type="scientific">Streptococcus mitis</name>
    <dbReference type="NCBI Taxonomy" id="28037"/>
    <lineage>
        <taxon>Bacteria</taxon>
        <taxon>Bacillati</taxon>
        <taxon>Bacillota</taxon>
        <taxon>Bacilli</taxon>
        <taxon>Lactobacillales</taxon>
        <taxon>Streptococcaceae</taxon>
        <taxon>Streptococcus</taxon>
        <taxon>Streptococcus mitis group</taxon>
    </lineage>
</organism>
<feature type="signal peptide" evidence="2">
    <location>
        <begin position="1"/>
        <end position="25"/>
    </location>
</feature>
<dbReference type="AlphaFoldDB" id="A0A081PRI5"/>
<dbReference type="Proteomes" id="UP000028093">
    <property type="component" value="Unassembled WGS sequence"/>
</dbReference>
<name>A0A081PRI5_STRMT</name>
<feature type="domain" description="Ionotropic glutamate receptor C-terminal" evidence="4">
    <location>
        <begin position="41"/>
        <end position="268"/>
    </location>
</feature>
<dbReference type="CDD" id="cd00996">
    <property type="entry name" value="PBP2_AatB_like"/>
    <property type="match status" value="1"/>
</dbReference>
<evidence type="ECO:0000259" key="3">
    <source>
        <dbReference type="SMART" id="SM00062"/>
    </source>
</evidence>
<evidence type="ECO:0000313" key="6">
    <source>
        <dbReference type="Proteomes" id="UP000028093"/>
    </source>
</evidence>
<dbReference type="Pfam" id="PF00497">
    <property type="entry name" value="SBP_bac_3"/>
    <property type="match status" value="1"/>
</dbReference>
<dbReference type="InterPro" id="IPR001638">
    <property type="entry name" value="Solute-binding_3/MltF_N"/>
</dbReference>
<dbReference type="GO" id="GO:0015276">
    <property type="term" value="F:ligand-gated monoatomic ion channel activity"/>
    <property type="evidence" value="ECO:0007669"/>
    <property type="project" value="InterPro"/>
</dbReference>